<dbReference type="AlphaFoldDB" id="X0ZRN2"/>
<gene>
    <name evidence="2" type="ORF">S01H4_07315</name>
</gene>
<feature type="non-terminal residue" evidence="2">
    <location>
        <position position="1"/>
    </location>
</feature>
<comment type="caution">
    <text evidence="2">The sequence shown here is derived from an EMBL/GenBank/DDBJ whole genome shotgun (WGS) entry which is preliminary data.</text>
</comment>
<dbReference type="PANTHER" id="PTHR24096:SF422">
    <property type="entry name" value="BCDNA.GH02901"/>
    <property type="match status" value="1"/>
</dbReference>
<protein>
    <recommendedName>
        <fullName evidence="1">AMP-dependent synthetase/ligase domain-containing protein</fullName>
    </recommendedName>
</protein>
<dbReference type="InterPro" id="IPR000873">
    <property type="entry name" value="AMP-dep_synth/lig_dom"/>
</dbReference>
<evidence type="ECO:0000313" key="2">
    <source>
        <dbReference type="EMBL" id="GAG60712.1"/>
    </source>
</evidence>
<organism evidence="2">
    <name type="scientific">marine sediment metagenome</name>
    <dbReference type="NCBI Taxonomy" id="412755"/>
    <lineage>
        <taxon>unclassified sequences</taxon>
        <taxon>metagenomes</taxon>
        <taxon>ecological metagenomes</taxon>
    </lineage>
</organism>
<dbReference type="EMBL" id="BART01002381">
    <property type="protein sequence ID" value="GAG60712.1"/>
    <property type="molecule type" value="Genomic_DNA"/>
</dbReference>
<proteinExistence type="predicted"/>
<dbReference type="Pfam" id="PF00501">
    <property type="entry name" value="AMP-binding"/>
    <property type="match status" value="1"/>
</dbReference>
<dbReference type="PANTHER" id="PTHR24096">
    <property type="entry name" value="LONG-CHAIN-FATTY-ACID--COA LIGASE"/>
    <property type="match status" value="1"/>
</dbReference>
<dbReference type="GO" id="GO:0016405">
    <property type="term" value="F:CoA-ligase activity"/>
    <property type="evidence" value="ECO:0007669"/>
    <property type="project" value="TreeGrafter"/>
</dbReference>
<name>X0ZRN2_9ZZZZ</name>
<dbReference type="SUPFAM" id="SSF56801">
    <property type="entry name" value="Acetyl-CoA synthetase-like"/>
    <property type="match status" value="1"/>
</dbReference>
<feature type="domain" description="AMP-dependent synthetase/ligase" evidence="1">
    <location>
        <begin position="2"/>
        <end position="88"/>
    </location>
</feature>
<sequence>EEFQNKMAFAYQGLEITFGQIDEFSNQFANMLVENGFKKGDIVGINLPNIPEYPISLMGSLKAGCIVSGVSPLMSDVQMHYQLNDLGAGEKNVALVTLDAIFEHRLK</sequence>
<dbReference type="Gene3D" id="3.40.50.12780">
    <property type="entry name" value="N-terminal domain of ligase-like"/>
    <property type="match status" value="1"/>
</dbReference>
<accession>X0ZRN2</accession>
<dbReference type="InterPro" id="IPR042099">
    <property type="entry name" value="ANL_N_sf"/>
</dbReference>
<evidence type="ECO:0000259" key="1">
    <source>
        <dbReference type="Pfam" id="PF00501"/>
    </source>
</evidence>
<reference evidence="2" key="1">
    <citation type="journal article" date="2014" name="Front. Microbiol.">
        <title>High frequency of phylogenetically diverse reductive dehalogenase-homologous genes in deep subseafloor sedimentary metagenomes.</title>
        <authorList>
            <person name="Kawai M."/>
            <person name="Futagami T."/>
            <person name="Toyoda A."/>
            <person name="Takaki Y."/>
            <person name="Nishi S."/>
            <person name="Hori S."/>
            <person name="Arai W."/>
            <person name="Tsubouchi T."/>
            <person name="Morono Y."/>
            <person name="Uchiyama I."/>
            <person name="Ito T."/>
            <person name="Fujiyama A."/>
            <person name="Inagaki F."/>
            <person name="Takami H."/>
        </authorList>
    </citation>
    <scope>NUCLEOTIDE SEQUENCE</scope>
    <source>
        <strain evidence="2">Expedition CK06-06</strain>
    </source>
</reference>